<reference evidence="2" key="1">
    <citation type="submission" date="2020-03" db="EMBL/GenBank/DDBJ databases">
        <title>Hybrid Assembly of Korean Phytophthora infestans isolates.</title>
        <authorList>
            <person name="Prokchorchik M."/>
            <person name="Lee Y."/>
            <person name="Seo J."/>
            <person name="Cho J.-H."/>
            <person name="Park Y.-E."/>
            <person name="Jang D.-C."/>
            <person name="Im J.-S."/>
            <person name="Choi J.-G."/>
            <person name="Park H.-J."/>
            <person name="Lee G.-B."/>
            <person name="Lee Y.-G."/>
            <person name="Hong S.-Y."/>
            <person name="Cho K."/>
            <person name="Sohn K.H."/>
        </authorList>
    </citation>
    <scope>NUCLEOTIDE SEQUENCE</scope>
    <source>
        <strain evidence="2">KR_2_A2</strain>
    </source>
</reference>
<gene>
    <name evidence="2" type="ORF">GN958_ATG17193</name>
</gene>
<comment type="caution">
    <text evidence="2">The sequence shown here is derived from an EMBL/GenBank/DDBJ whole genome shotgun (WGS) entry which is preliminary data.</text>
</comment>
<feature type="region of interest" description="Disordered" evidence="1">
    <location>
        <begin position="1"/>
        <end position="21"/>
    </location>
</feature>
<name>A0A8S9TYU2_PHYIN</name>
<evidence type="ECO:0000256" key="1">
    <source>
        <dbReference type="SAM" id="MobiDB-lite"/>
    </source>
</evidence>
<dbReference type="Proteomes" id="UP000704712">
    <property type="component" value="Unassembled WGS sequence"/>
</dbReference>
<accession>A0A8S9TYU2</accession>
<evidence type="ECO:0000313" key="2">
    <source>
        <dbReference type="EMBL" id="KAF4133856.1"/>
    </source>
</evidence>
<dbReference type="EMBL" id="JAACNO010002359">
    <property type="protein sequence ID" value="KAF4133856.1"/>
    <property type="molecule type" value="Genomic_DNA"/>
</dbReference>
<proteinExistence type="predicted"/>
<protein>
    <submittedName>
        <fullName evidence="2">Uncharacterized protein</fullName>
    </submittedName>
</protein>
<dbReference type="AlphaFoldDB" id="A0A8S9TYU2"/>
<feature type="region of interest" description="Disordered" evidence="1">
    <location>
        <begin position="38"/>
        <end position="58"/>
    </location>
</feature>
<sequence>MDEWPATISRRTQQARRTQHPVLDSVDDMYMGRMQCVRDRSHSKGNGSRSQAPVERPTRTLVVVSTATHDPLGVPYNIAQLVLTSMMDADSGHGIAEVDTVRQ</sequence>
<evidence type="ECO:0000313" key="3">
    <source>
        <dbReference type="Proteomes" id="UP000704712"/>
    </source>
</evidence>
<organism evidence="2 3">
    <name type="scientific">Phytophthora infestans</name>
    <name type="common">Potato late blight agent</name>
    <name type="synonym">Botrytis infestans</name>
    <dbReference type="NCBI Taxonomy" id="4787"/>
    <lineage>
        <taxon>Eukaryota</taxon>
        <taxon>Sar</taxon>
        <taxon>Stramenopiles</taxon>
        <taxon>Oomycota</taxon>
        <taxon>Peronosporomycetes</taxon>
        <taxon>Peronosporales</taxon>
        <taxon>Peronosporaceae</taxon>
        <taxon>Phytophthora</taxon>
    </lineage>
</organism>